<reference evidence="7" key="2">
    <citation type="submission" date="2020-06" db="EMBL/GenBank/DDBJ databases">
        <title>Whole Genome Sequence of Bradyrhizobium sp. Strain 323S2.</title>
        <authorList>
            <person name="Bromfield E.S.P."/>
        </authorList>
    </citation>
    <scope>NUCLEOTIDE SEQUENCE [LARGE SCALE GENOMIC DNA]</scope>
    <source>
        <strain evidence="7">323S2</strain>
    </source>
</reference>
<comment type="similarity">
    <text evidence="2 6">Belongs to the enoyl-CoA hydratase/isomerase family.</text>
</comment>
<dbReference type="NCBIfam" id="NF005699">
    <property type="entry name" value="PRK07509.1"/>
    <property type="match status" value="1"/>
</dbReference>
<dbReference type="GO" id="GO:0006635">
    <property type="term" value="P:fatty acid beta-oxidation"/>
    <property type="evidence" value="ECO:0007669"/>
    <property type="project" value="UniProtKB-UniPathway"/>
</dbReference>
<protein>
    <submittedName>
        <fullName evidence="7">Crotonase/enoyl-CoA hydratase family protein</fullName>
    </submittedName>
</protein>
<keyword evidence="5" id="KW-0413">Isomerase</keyword>
<dbReference type="InterPro" id="IPR045002">
    <property type="entry name" value="Ech1-like"/>
</dbReference>
<dbReference type="EMBL" id="CP088280">
    <property type="protein sequence ID" value="UGX91057.1"/>
    <property type="molecule type" value="Genomic_DNA"/>
</dbReference>
<dbReference type="Gene3D" id="1.10.12.10">
    <property type="entry name" value="Lyase 2-enoyl-coa Hydratase, Chain A, domain 2"/>
    <property type="match status" value="1"/>
</dbReference>
<dbReference type="PROSITE" id="PS00166">
    <property type="entry name" value="ENOYL_COA_HYDRATASE"/>
    <property type="match status" value="1"/>
</dbReference>
<keyword evidence="3" id="KW-0276">Fatty acid metabolism</keyword>
<evidence type="ECO:0000256" key="2">
    <source>
        <dbReference type="ARBA" id="ARBA00005254"/>
    </source>
</evidence>
<evidence type="ECO:0000313" key="7">
    <source>
        <dbReference type="EMBL" id="NYY93019.1"/>
    </source>
</evidence>
<dbReference type="Gene3D" id="3.90.226.10">
    <property type="entry name" value="2-enoyl-CoA Hydratase, Chain A, domain 1"/>
    <property type="match status" value="1"/>
</dbReference>
<dbReference type="Proteomes" id="UP000564836">
    <property type="component" value="Chromosome"/>
</dbReference>
<dbReference type="SUPFAM" id="SSF52096">
    <property type="entry name" value="ClpP/crotonase"/>
    <property type="match status" value="1"/>
</dbReference>
<dbReference type="AlphaFoldDB" id="A0A7Z0TTC8"/>
<gene>
    <name evidence="8" type="ORF">G6321_00035315</name>
    <name evidence="7" type="ORF">G6321_32990</name>
</gene>
<dbReference type="PANTHER" id="PTHR43149">
    <property type="entry name" value="ENOYL-COA HYDRATASE"/>
    <property type="match status" value="1"/>
</dbReference>
<dbReference type="CDD" id="cd06558">
    <property type="entry name" value="crotonase-like"/>
    <property type="match status" value="1"/>
</dbReference>
<keyword evidence="4" id="KW-0443">Lipid metabolism</keyword>
<dbReference type="UniPathway" id="UPA00659"/>
<evidence type="ECO:0000256" key="4">
    <source>
        <dbReference type="ARBA" id="ARBA00023098"/>
    </source>
</evidence>
<dbReference type="InterPro" id="IPR001753">
    <property type="entry name" value="Enoyl-CoA_hydra/iso"/>
</dbReference>
<sequence length="269" mass="29006">MEERVSISISEGVADVRLVRADKMNALDQAMFEALVAATDRLSKEKGVRVVVLSGEGRAFCAGLDMGRFAAMKEKGGNGIPGGENRDLTKRTHGQANFPQQAVWGWRQLPVPVIAAVHGVAFGGGFQLSLGADMRFLSPDARMSVMEIKWGLVPDMAGTPILASLVRDDILRDLTYTGRIFSAQEAMNYGLATRICDDPRATALEVAREIAGKSPDAIRAAKRLLNNLSVDPGPALLAESVEQQKLIGSANQTEAVRSNLEKRAARYVD</sequence>
<evidence type="ECO:0000256" key="3">
    <source>
        <dbReference type="ARBA" id="ARBA00022832"/>
    </source>
</evidence>
<evidence type="ECO:0000256" key="5">
    <source>
        <dbReference type="ARBA" id="ARBA00023235"/>
    </source>
</evidence>
<dbReference type="RefSeq" id="WP_166351191.1">
    <property type="nucleotide sequence ID" value="NZ_CP088280.1"/>
</dbReference>
<reference evidence="8 9" key="1">
    <citation type="journal article" date="2017" name="Syst. Appl. Microbiol.">
        <title>Soybeans inoculated with root zone soils of Canadian native legumes harbour diverse and novel Bradyrhizobium spp. that possess agricultural potential.</title>
        <authorList>
            <person name="Bromfield E.S.P."/>
            <person name="Cloutier S."/>
            <person name="Tambong J.T."/>
            <person name="Tran Thi T.V."/>
        </authorList>
    </citation>
    <scope>NUCLEOTIDE SEQUENCE [LARGE SCALE GENOMIC DNA]</scope>
    <source>
        <strain evidence="8 9">323S2</strain>
    </source>
</reference>
<dbReference type="PANTHER" id="PTHR43149:SF1">
    <property type="entry name" value="DELTA(3,5)-DELTA(2,4)-DIENOYL-COA ISOMERASE, MITOCHONDRIAL"/>
    <property type="match status" value="1"/>
</dbReference>
<evidence type="ECO:0000256" key="6">
    <source>
        <dbReference type="RuleBase" id="RU003707"/>
    </source>
</evidence>
<name>A0A7Z0TTC8_9BRAD</name>
<comment type="pathway">
    <text evidence="1">Lipid metabolism; fatty acid beta-oxidation.</text>
</comment>
<reference evidence="8 9" key="3">
    <citation type="journal article" date="2022" name="Int. J. Syst. Evol. Microbiol.">
        <title>Strains of Bradyrhizobium barranii sp. nov. associated with legumes native to Canada are symbionts of soybeans and belong to different subspecies (subsp. barranii subsp. nov. and subsp. apii subsp. nov.) and symbiovars (sv. glycinearum and sv. septentrionale).</title>
        <authorList>
            <person name="Bromfield E.S.P."/>
            <person name="Cloutier S."/>
            <person name="Wasai-Hara S."/>
            <person name="Minamisawa K."/>
        </authorList>
    </citation>
    <scope>NUCLEOTIDE SEQUENCE [LARGE SCALE GENOMIC DNA]</scope>
    <source>
        <strain evidence="8 9">323S2</strain>
    </source>
</reference>
<proteinExistence type="inferred from homology"/>
<dbReference type="Pfam" id="PF00378">
    <property type="entry name" value="ECH_1"/>
    <property type="match status" value="1"/>
</dbReference>
<evidence type="ECO:0000313" key="9">
    <source>
        <dbReference type="Proteomes" id="UP000564836"/>
    </source>
</evidence>
<dbReference type="GO" id="GO:0016853">
    <property type="term" value="F:isomerase activity"/>
    <property type="evidence" value="ECO:0007669"/>
    <property type="project" value="UniProtKB-KW"/>
</dbReference>
<dbReference type="InterPro" id="IPR029045">
    <property type="entry name" value="ClpP/crotonase-like_dom_sf"/>
</dbReference>
<dbReference type="EMBL" id="JACBFH010000001">
    <property type="protein sequence ID" value="NYY93019.1"/>
    <property type="molecule type" value="Genomic_DNA"/>
</dbReference>
<evidence type="ECO:0000256" key="1">
    <source>
        <dbReference type="ARBA" id="ARBA00005005"/>
    </source>
</evidence>
<dbReference type="InterPro" id="IPR014748">
    <property type="entry name" value="Enoyl-CoA_hydra_C"/>
</dbReference>
<accession>A0A7Z0TTC8</accession>
<evidence type="ECO:0000313" key="8">
    <source>
        <dbReference type="EMBL" id="UGX91057.1"/>
    </source>
</evidence>
<dbReference type="InterPro" id="IPR018376">
    <property type="entry name" value="Enoyl-CoA_hyd/isom_CS"/>
</dbReference>
<organism evidence="7">
    <name type="scientific">Bradyrhizobium barranii subsp. barranii</name>
    <dbReference type="NCBI Taxonomy" id="2823807"/>
    <lineage>
        <taxon>Bacteria</taxon>
        <taxon>Pseudomonadati</taxon>
        <taxon>Pseudomonadota</taxon>
        <taxon>Alphaproteobacteria</taxon>
        <taxon>Hyphomicrobiales</taxon>
        <taxon>Nitrobacteraceae</taxon>
        <taxon>Bradyrhizobium</taxon>
        <taxon>Bradyrhizobium barranii</taxon>
    </lineage>
</organism>